<evidence type="ECO:0000313" key="1">
    <source>
        <dbReference type="EMBL" id="WOJ88350.1"/>
    </source>
</evidence>
<organism evidence="1 2">
    <name type="scientific">Methylocapsa polymorpha</name>
    <dbReference type="NCBI Taxonomy" id="3080828"/>
    <lineage>
        <taxon>Bacteria</taxon>
        <taxon>Pseudomonadati</taxon>
        <taxon>Pseudomonadota</taxon>
        <taxon>Alphaproteobacteria</taxon>
        <taxon>Hyphomicrobiales</taxon>
        <taxon>Beijerinckiaceae</taxon>
        <taxon>Methylocapsa</taxon>
    </lineage>
</organism>
<name>A0ABZ0HPR6_9HYPH</name>
<proteinExistence type="predicted"/>
<dbReference type="Proteomes" id="UP001626536">
    <property type="component" value="Chromosome"/>
</dbReference>
<dbReference type="InterPro" id="IPR007948">
    <property type="entry name" value="DUF736"/>
</dbReference>
<evidence type="ECO:0000313" key="2">
    <source>
        <dbReference type="Proteomes" id="UP001626536"/>
    </source>
</evidence>
<accession>A0ABZ0HPR6</accession>
<keyword evidence="2" id="KW-1185">Reference proteome</keyword>
<dbReference type="Pfam" id="PF05284">
    <property type="entry name" value="DUF736"/>
    <property type="match status" value="1"/>
</dbReference>
<dbReference type="RefSeq" id="WP_407337786.1">
    <property type="nucleotide sequence ID" value="NZ_CP136862.1"/>
</dbReference>
<gene>
    <name evidence="1" type="ORF">RZS28_10915</name>
</gene>
<sequence>MAHIGDFTRTADGYSGRLRTLTLDIELTLVPADSGDRGNAPDFRIHRGGSADCPEVGAGWKRAGEKAGEFVSLLIHDPVFTQSIRANLFRDEVEESGFHLVWNRPAKRKERA</sequence>
<reference evidence="1 2" key="1">
    <citation type="submission" date="2023-10" db="EMBL/GenBank/DDBJ databases">
        <title>Novel methanotroph of the genus Methylocapsa from a subarctic wetland.</title>
        <authorList>
            <person name="Belova S.E."/>
            <person name="Oshkin I.Y."/>
            <person name="Miroshnikov K."/>
            <person name="Dedysh S.N."/>
        </authorList>
    </citation>
    <scope>NUCLEOTIDE SEQUENCE [LARGE SCALE GENOMIC DNA]</scope>
    <source>
        <strain evidence="1 2">RX1</strain>
    </source>
</reference>
<dbReference type="EMBL" id="CP136862">
    <property type="protein sequence ID" value="WOJ88350.1"/>
    <property type="molecule type" value="Genomic_DNA"/>
</dbReference>
<protein>
    <submittedName>
        <fullName evidence="1">DUF736 domain-containing protein</fullName>
    </submittedName>
</protein>